<reference evidence="2" key="1">
    <citation type="journal article" date="2011" name="Science">
        <title>The plant cell wall-decomposing machinery underlies the functional diversity of forest fungi.</title>
        <authorList>
            <person name="Eastwood D.C."/>
            <person name="Floudas D."/>
            <person name="Binder M."/>
            <person name="Majcherczyk A."/>
            <person name="Schneider P."/>
            <person name="Aerts A."/>
            <person name="Asiegbu F.O."/>
            <person name="Baker S.E."/>
            <person name="Barry K."/>
            <person name="Bendiksby M."/>
            <person name="Blumentritt M."/>
            <person name="Coutinho P.M."/>
            <person name="Cullen D."/>
            <person name="de Vries R.P."/>
            <person name="Gathman A."/>
            <person name="Goodell B."/>
            <person name="Henrissat B."/>
            <person name="Ihrmark K."/>
            <person name="Kauserud H."/>
            <person name="Kohler A."/>
            <person name="LaButti K."/>
            <person name="Lapidus A."/>
            <person name="Lavin J.L."/>
            <person name="Lee Y.-H."/>
            <person name="Lindquist E."/>
            <person name="Lilly W."/>
            <person name="Lucas S."/>
            <person name="Morin E."/>
            <person name="Murat C."/>
            <person name="Oguiza J.A."/>
            <person name="Park J."/>
            <person name="Pisabarro A.G."/>
            <person name="Riley R."/>
            <person name="Rosling A."/>
            <person name="Salamov A."/>
            <person name="Schmidt O."/>
            <person name="Schmutz J."/>
            <person name="Skrede I."/>
            <person name="Stenlid J."/>
            <person name="Wiebenga A."/>
            <person name="Xie X."/>
            <person name="Kuees U."/>
            <person name="Hibbett D.S."/>
            <person name="Hoffmeister D."/>
            <person name="Hoegberg N."/>
            <person name="Martin F."/>
            <person name="Grigoriev I.V."/>
            <person name="Watkinson S.C."/>
        </authorList>
    </citation>
    <scope>NUCLEOTIDE SEQUENCE [LARGE SCALE GENOMIC DNA]</scope>
    <source>
        <strain evidence="2">S7.9</strain>
    </source>
</reference>
<dbReference type="Proteomes" id="UP000008064">
    <property type="component" value="Unassembled WGS sequence"/>
</dbReference>
<dbReference type="GeneID" id="18820770"/>
<gene>
    <name evidence="1" type="ORF">SERLADRAFT_476209</name>
</gene>
<dbReference type="HOGENOM" id="CLU_2905568_0_0_1"/>
<accession>F8P744</accession>
<evidence type="ECO:0000313" key="1">
    <source>
        <dbReference type="EMBL" id="EGO21260.1"/>
    </source>
</evidence>
<protein>
    <submittedName>
        <fullName evidence="1">Uncharacterized protein</fullName>
    </submittedName>
</protein>
<dbReference type="EMBL" id="GL945439">
    <property type="protein sequence ID" value="EGO21260.1"/>
    <property type="molecule type" value="Genomic_DNA"/>
</dbReference>
<name>F8P744_SERL9</name>
<evidence type="ECO:0000313" key="2">
    <source>
        <dbReference type="Proteomes" id="UP000008064"/>
    </source>
</evidence>
<organism evidence="2">
    <name type="scientific">Serpula lacrymans var. lacrymans (strain S7.9)</name>
    <name type="common">Dry rot fungus</name>
    <dbReference type="NCBI Taxonomy" id="578457"/>
    <lineage>
        <taxon>Eukaryota</taxon>
        <taxon>Fungi</taxon>
        <taxon>Dikarya</taxon>
        <taxon>Basidiomycota</taxon>
        <taxon>Agaricomycotina</taxon>
        <taxon>Agaricomycetes</taxon>
        <taxon>Agaricomycetidae</taxon>
        <taxon>Boletales</taxon>
        <taxon>Coniophorineae</taxon>
        <taxon>Serpulaceae</taxon>
        <taxon>Serpula</taxon>
    </lineage>
</organism>
<sequence>MHDAVTISPVWRAGYRNLLIRTRAFRTCHYLYPVASLSGFFRRLSIAIRTAFTVQRSFATMI</sequence>
<dbReference type="KEGG" id="sla:SERLADRAFT_476209"/>
<dbReference type="AlphaFoldDB" id="F8P744"/>
<dbReference type="RefSeq" id="XP_007322217.1">
    <property type="nucleotide sequence ID" value="XM_007322155.1"/>
</dbReference>
<proteinExistence type="predicted"/>